<evidence type="ECO:0000256" key="2">
    <source>
        <dbReference type="ARBA" id="ARBA00022692"/>
    </source>
</evidence>
<dbReference type="SMART" id="SM00327">
    <property type="entry name" value="VWA"/>
    <property type="match status" value="1"/>
</dbReference>
<evidence type="ECO:0000313" key="7">
    <source>
        <dbReference type="EMBL" id="ANO52751.1"/>
    </source>
</evidence>
<accession>A0A193LJW8</accession>
<evidence type="ECO:0000313" key="8">
    <source>
        <dbReference type="Proteomes" id="UP000092695"/>
    </source>
</evidence>
<keyword evidence="1" id="KW-1003">Cell membrane</keyword>
<evidence type="ECO:0000259" key="6">
    <source>
        <dbReference type="PROSITE" id="PS50234"/>
    </source>
</evidence>
<dbReference type="Pfam" id="PF13519">
    <property type="entry name" value="VWA_2"/>
    <property type="match status" value="1"/>
</dbReference>
<evidence type="ECO:0000256" key="4">
    <source>
        <dbReference type="ARBA" id="ARBA00023136"/>
    </source>
</evidence>
<dbReference type="PANTHER" id="PTHR22550">
    <property type="entry name" value="SPORE GERMINATION PROTEIN"/>
    <property type="match status" value="1"/>
</dbReference>
<keyword evidence="4" id="KW-0472">Membrane</keyword>
<dbReference type="AlphaFoldDB" id="A0A193LJW8"/>
<dbReference type="InterPro" id="IPR002035">
    <property type="entry name" value="VWF_A"/>
</dbReference>
<sequence>MGWGHPWILLGLILPLAAALRMRQARSQQATGYWPGLLHVTIAGRSVRYARPSRVHSTTLVLVAVSLSIVAASRPQWGAHPEQSFKQTREVLIALDLSRSMLTEDVSPSRLELSKRITGQLLDNLRGENVGLIVFSGTAFVQVPLSPDYQIIEQFIPSLNPDYMPQGGSNYAGMLDAAIDGFSDAADQDRYLFVLSDGESSTTGWESRLPDLAERRIHVVAIGIGSDDGGFIPDEWGGYLIDLDGNPVHSRLMPDNLQELAKRTRGLYRNGNALGQVEDLQLLLSETVIAGSPGGTATGRGIVLVERFQWFLFPALLLGLLSLWKQFSSRPTSRQVRPKFDSKTHQRGTSPLRKYQSEATIMVAVLLLATANEPQAHFDSEANFDVRAVFDSNPVERVRVIAEHLAEFDYDAFDLRLLVEESIRYGQDTQRTGETIEAGAIRDAIEATVIGEGIDTGIADWPYYRSQLNSMLAVVEEAAAEESAKRDRDENVDEEDETPVVTGQSSQQTAEDSFGRGAAAKTDAALGDLSADNAPTGERGKRPAPQSTRTATLRESANGRNDNDPILAFSRKRLEEIARKDSPGRVHQLLTDGTVLENQNKFDW</sequence>
<dbReference type="STRING" id="1548547.BA177_17530"/>
<feature type="compositionally biased region" description="Polar residues" evidence="5">
    <location>
        <begin position="545"/>
        <end position="560"/>
    </location>
</feature>
<dbReference type="KEGG" id="woc:BA177_17530"/>
<reference evidence="7 8" key="1">
    <citation type="submission" date="2016-06" db="EMBL/GenBank/DDBJ databases">
        <title>Complete genome sequence of a deep-branching marine Gamma Proteobacterium Woeseia oceani type strain XK5.</title>
        <authorList>
            <person name="Mu D."/>
            <person name="Du Z."/>
        </authorList>
    </citation>
    <scope>NUCLEOTIDE SEQUENCE [LARGE SCALE GENOMIC DNA]</scope>
    <source>
        <strain evidence="7 8">XK5</strain>
    </source>
</reference>
<dbReference type="PANTHER" id="PTHR22550:SF5">
    <property type="entry name" value="LEUCINE ZIPPER PROTEIN 4"/>
    <property type="match status" value="1"/>
</dbReference>
<proteinExistence type="predicted"/>
<organism evidence="7 8">
    <name type="scientific">Woeseia oceani</name>
    <dbReference type="NCBI Taxonomy" id="1548547"/>
    <lineage>
        <taxon>Bacteria</taxon>
        <taxon>Pseudomonadati</taxon>
        <taxon>Pseudomonadota</taxon>
        <taxon>Gammaproteobacteria</taxon>
        <taxon>Woeseiales</taxon>
        <taxon>Woeseiaceae</taxon>
        <taxon>Woeseia</taxon>
    </lineage>
</organism>
<feature type="domain" description="VWFA" evidence="6">
    <location>
        <begin position="90"/>
        <end position="288"/>
    </location>
</feature>
<protein>
    <recommendedName>
        <fullName evidence="6">VWFA domain-containing protein</fullName>
    </recommendedName>
</protein>
<keyword evidence="3" id="KW-1133">Transmembrane helix</keyword>
<evidence type="ECO:0000256" key="5">
    <source>
        <dbReference type="SAM" id="MobiDB-lite"/>
    </source>
</evidence>
<dbReference type="InterPro" id="IPR050768">
    <property type="entry name" value="UPF0353/GerABKA_families"/>
</dbReference>
<dbReference type="Proteomes" id="UP000092695">
    <property type="component" value="Chromosome"/>
</dbReference>
<dbReference type="SUPFAM" id="SSF53300">
    <property type="entry name" value="vWA-like"/>
    <property type="match status" value="1"/>
</dbReference>
<feature type="compositionally biased region" description="Polar residues" evidence="5">
    <location>
        <begin position="501"/>
        <end position="511"/>
    </location>
</feature>
<dbReference type="Gene3D" id="3.40.50.410">
    <property type="entry name" value="von Willebrand factor, type A domain"/>
    <property type="match status" value="1"/>
</dbReference>
<keyword evidence="2" id="KW-0812">Transmembrane</keyword>
<dbReference type="EMBL" id="CP016268">
    <property type="protein sequence ID" value="ANO52751.1"/>
    <property type="molecule type" value="Genomic_DNA"/>
</dbReference>
<keyword evidence="8" id="KW-1185">Reference proteome</keyword>
<evidence type="ECO:0000256" key="3">
    <source>
        <dbReference type="ARBA" id="ARBA00022989"/>
    </source>
</evidence>
<feature type="region of interest" description="Disordered" evidence="5">
    <location>
        <begin position="480"/>
        <end position="566"/>
    </location>
</feature>
<dbReference type="PROSITE" id="PS50234">
    <property type="entry name" value="VWFA"/>
    <property type="match status" value="1"/>
</dbReference>
<name>A0A193LJW8_9GAMM</name>
<evidence type="ECO:0000256" key="1">
    <source>
        <dbReference type="ARBA" id="ARBA00022475"/>
    </source>
</evidence>
<gene>
    <name evidence="7" type="ORF">BA177_17530</name>
</gene>
<dbReference type="OrthoDB" id="9807628at2"/>
<dbReference type="InterPro" id="IPR036465">
    <property type="entry name" value="vWFA_dom_sf"/>
</dbReference>